<organism evidence="2 3">
    <name type="scientific">Syncephalis pseudoplumigaleata</name>
    <dbReference type="NCBI Taxonomy" id="1712513"/>
    <lineage>
        <taxon>Eukaryota</taxon>
        <taxon>Fungi</taxon>
        <taxon>Fungi incertae sedis</taxon>
        <taxon>Zoopagomycota</taxon>
        <taxon>Zoopagomycotina</taxon>
        <taxon>Zoopagomycetes</taxon>
        <taxon>Zoopagales</taxon>
        <taxon>Piptocephalidaceae</taxon>
        <taxon>Syncephalis</taxon>
    </lineage>
</organism>
<proteinExistence type="predicted"/>
<accession>A0A4P9YX17</accession>
<dbReference type="Proteomes" id="UP000278143">
    <property type="component" value="Unassembled WGS sequence"/>
</dbReference>
<dbReference type="EMBL" id="KZ990636">
    <property type="protein sequence ID" value="RKP23851.1"/>
    <property type="molecule type" value="Genomic_DNA"/>
</dbReference>
<sequence length="154" mass="16795">MLLINNAASSMAIAVLLALALLGHMVDALAADEWREHAMQQQPGLTLTSAAVAGRAYIGIGKYELHYMAEPIPVKLICGNARSTNVQYRLMHIGKALSVGLGELQTGGWGQDAINHMNSAFFEFLGILYARYSGLDERVSTEKMWRIFADLAIS</sequence>
<dbReference type="AlphaFoldDB" id="A0A4P9YX17"/>
<evidence type="ECO:0000313" key="2">
    <source>
        <dbReference type="EMBL" id="RKP23851.1"/>
    </source>
</evidence>
<name>A0A4P9YX17_9FUNG</name>
<keyword evidence="1" id="KW-0732">Signal</keyword>
<feature type="chain" id="PRO_5020913840" evidence="1">
    <location>
        <begin position="29"/>
        <end position="154"/>
    </location>
</feature>
<feature type="signal peptide" evidence="1">
    <location>
        <begin position="1"/>
        <end position="28"/>
    </location>
</feature>
<gene>
    <name evidence="2" type="ORF">SYNPS1DRAFT_30386</name>
</gene>
<evidence type="ECO:0000313" key="3">
    <source>
        <dbReference type="Proteomes" id="UP000278143"/>
    </source>
</evidence>
<keyword evidence="3" id="KW-1185">Reference proteome</keyword>
<evidence type="ECO:0000256" key="1">
    <source>
        <dbReference type="SAM" id="SignalP"/>
    </source>
</evidence>
<reference evidence="3" key="1">
    <citation type="journal article" date="2018" name="Nat. Microbiol.">
        <title>Leveraging single-cell genomics to expand the fungal tree of life.</title>
        <authorList>
            <person name="Ahrendt S.R."/>
            <person name="Quandt C.A."/>
            <person name="Ciobanu D."/>
            <person name="Clum A."/>
            <person name="Salamov A."/>
            <person name="Andreopoulos B."/>
            <person name="Cheng J.F."/>
            <person name="Woyke T."/>
            <person name="Pelin A."/>
            <person name="Henrissat B."/>
            <person name="Reynolds N.K."/>
            <person name="Benny G.L."/>
            <person name="Smith M.E."/>
            <person name="James T.Y."/>
            <person name="Grigoriev I.V."/>
        </authorList>
    </citation>
    <scope>NUCLEOTIDE SEQUENCE [LARGE SCALE GENOMIC DNA]</scope>
    <source>
        <strain evidence="3">Benny S71-1</strain>
    </source>
</reference>
<protein>
    <submittedName>
        <fullName evidence="2">Uncharacterized protein</fullName>
    </submittedName>
</protein>